<dbReference type="PANTHER" id="PTHR31948:SF148">
    <property type="entry name" value="MINI ZINC FINGER PROTEIN 3"/>
    <property type="match status" value="1"/>
</dbReference>
<evidence type="ECO:0000256" key="1">
    <source>
        <dbReference type="ARBA" id="ARBA00022723"/>
    </source>
</evidence>
<dbReference type="NCBIfam" id="TIGR01566">
    <property type="entry name" value="ZF_HD_prot_N"/>
    <property type="match status" value="1"/>
</dbReference>
<dbReference type="GO" id="GO:0005634">
    <property type="term" value="C:nucleus"/>
    <property type="evidence" value="ECO:0007669"/>
    <property type="project" value="TreeGrafter"/>
</dbReference>
<dbReference type="InterPro" id="IPR006456">
    <property type="entry name" value="ZF_HD_homeobox_Cys/His_dimer"/>
</dbReference>
<proteinExistence type="predicted"/>
<protein>
    <submittedName>
        <fullName evidence="5">Mini zinc finger protein 1</fullName>
    </submittedName>
</protein>
<dbReference type="EMBL" id="JACGWO010000011">
    <property type="protein sequence ID" value="KAK4414992.1"/>
    <property type="molecule type" value="Genomic_DNA"/>
</dbReference>
<dbReference type="PANTHER" id="PTHR31948">
    <property type="entry name" value="ZINC-FINGER HOMEODOMAIN PROTEIN 2"/>
    <property type="match status" value="1"/>
</dbReference>
<name>A0AAE2CAG5_9LAMI</name>
<gene>
    <name evidence="5" type="ORF">Salat_2606300</name>
</gene>
<organism evidence="5 6">
    <name type="scientific">Sesamum alatum</name>
    <dbReference type="NCBI Taxonomy" id="300844"/>
    <lineage>
        <taxon>Eukaryota</taxon>
        <taxon>Viridiplantae</taxon>
        <taxon>Streptophyta</taxon>
        <taxon>Embryophyta</taxon>
        <taxon>Tracheophyta</taxon>
        <taxon>Spermatophyta</taxon>
        <taxon>Magnoliopsida</taxon>
        <taxon>eudicotyledons</taxon>
        <taxon>Gunneridae</taxon>
        <taxon>Pentapetalae</taxon>
        <taxon>asterids</taxon>
        <taxon>lamiids</taxon>
        <taxon>Lamiales</taxon>
        <taxon>Pedaliaceae</taxon>
        <taxon>Sesamum</taxon>
    </lineage>
</organism>
<dbReference type="GO" id="GO:0000976">
    <property type="term" value="F:transcription cis-regulatory region binding"/>
    <property type="evidence" value="ECO:0007669"/>
    <property type="project" value="TreeGrafter"/>
</dbReference>
<dbReference type="PROSITE" id="PS51523">
    <property type="entry name" value="ZF_HD_DIMER"/>
    <property type="match status" value="1"/>
</dbReference>
<dbReference type="GO" id="GO:0008270">
    <property type="term" value="F:zinc ion binding"/>
    <property type="evidence" value="ECO:0007669"/>
    <property type="project" value="UniProtKB-KW"/>
</dbReference>
<keyword evidence="2" id="KW-0863">Zinc-finger</keyword>
<sequence length="114" mass="13024">MAYTYFECHNPHLSGKIDGCQEYGESWDSNCRFCGCHRSFYRKVVTPVKFKTEVVYTKCHKIHEFNLQNSVDGCQEFIPAGEDGTATALNCVICGCHKSFHRNEVTIEVTSPYE</sequence>
<feature type="domain" description="ZF-HD dimerization-type" evidence="4">
    <location>
        <begin position="56"/>
        <end position="104"/>
    </location>
</feature>
<evidence type="ECO:0000259" key="4">
    <source>
        <dbReference type="PROSITE" id="PS51523"/>
    </source>
</evidence>
<dbReference type="GO" id="GO:0003700">
    <property type="term" value="F:DNA-binding transcription factor activity"/>
    <property type="evidence" value="ECO:0007669"/>
    <property type="project" value="TreeGrafter"/>
</dbReference>
<dbReference type="GO" id="GO:0050793">
    <property type="term" value="P:regulation of developmental process"/>
    <property type="evidence" value="ECO:0007669"/>
    <property type="project" value="TreeGrafter"/>
</dbReference>
<evidence type="ECO:0000313" key="5">
    <source>
        <dbReference type="EMBL" id="KAK4414992.1"/>
    </source>
</evidence>
<evidence type="ECO:0000313" key="6">
    <source>
        <dbReference type="Proteomes" id="UP001293254"/>
    </source>
</evidence>
<dbReference type="Pfam" id="PF04770">
    <property type="entry name" value="ZF-HD_dimer"/>
    <property type="match status" value="1"/>
</dbReference>
<accession>A0AAE2CAG5</accession>
<evidence type="ECO:0000256" key="2">
    <source>
        <dbReference type="ARBA" id="ARBA00022771"/>
    </source>
</evidence>
<evidence type="ECO:0000256" key="3">
    <source>
        <dbReference type="ARBA" id="ARBA00022833"/>
    </source>
</evidence>
<keyword evidence="1" id="KW-0479">Metal-binding</keyword>
<keyword evidence="6" id="KW-1185">Reference proteome</keyword>
<comment type="caution">
    <text evidence="5">The sequence shown here is derived from an EMBL/GenBank/DDBJ whole genome shotgun (WGS) entry which is preliminary data.</text>
</comment>
<reference evidence="5" key="2">
    <citation type="journal article" date="2024" name="Plant">
        <title>Genomic evolution and insights into agronomic trait innovations of Sesamum species.</title>
        <authorList>
            <person name="Miao H."/>
            <person name="Wang L."/>
            <person name="Qu L."/>
            <person name="Liu H."/>
            <person name="Sun Y."/>
            <person name="Le M."/>
            <person name="Wang Q."/>
            <person name="Wei S."/>
            <person name="Zheng Y."/>
            <person name="Lin W."/>
            <person name="Duan Y."/>
            <person name="Cao H."/>
            <person name="Xiong S."/>
            <person name="Wang X."/>
            <person name="Wei L."/>
            <person name="Li C."/>
            <person name="Ma Q."/>
            <person name="Ju M."/>
            <person name="Zhao R."/>
            <person name="Li G."/>
            <person name="Mu C."/>
            <person name="Tian Q."/>
            <person name="Mei H."/>
            <person name="Zhang T."/>
            <person name="Gao T."/>
            <person name="Zhang H."/>
        </authorList>
    </citation>
    <scope>NUCLEOTIDE SEQUENCE</scope>
    <source>
        <strain evidence="5">3651</strain>
    </source>
</reference>
<dbReference type="AlphaFoldDB" id="A0AAE2CAG5"/>
<keyword evidence="3" id="KW-0862">Zinc</keyword>
<reference evidence="5" key="1">
    <citation type="submission" date="2020-06" db="EMBL/GenBank/DDBJ databases">
        <authorList>
            <person name="Li T."/>
            <person name="Hu X."/>
            <person name="Zhang T."/>
            <person name="Song X."/>
            <person name="Zhang H."/>
            <person name="Dai N."/>
            <person name="Sheng W."/>
            <person name="Hou X."/>
            <person name="Wei L."/>
        </authorList>
    </citation>
    <scope>NUCLEOTIDE SEQUENCE</scope>
    <source>
        <strain evidence="5">3651</strain>
        <tissue evidence="5">Leaf</tissue>
    </source>
</reference>
<dbReference type="Proteomes" id="UP001293254">
    <property type="component" value="Unassembled WGS sequence"/>
</dbReference>